<proteinExistence type="predicted"/>
<dbReference type="RefSeq" id="WP_317021055.1">
    <property type="nucleotide sequence ID" value="NZ_CP136513.1"/>
</dbReference>
<feature type="signal peptide" evidence="1">
    <location>
        <begin position="1"/>
        <end position="26"/>
    </location>
</feature>
<evidence type="ECO:0000313" key="2">
    <source>
        <dbReference type="EMBL" id="WOD18828.1"/>
    </source>
</evidence>
<reference evidence="2 3" key="1">
    <citation type="submission" date="2023-10" db="EMBL/GenBank/DDBJ databases">
        <title>Surface-active antibiotics is a multifunctional adaptation for post-fire microbes.</title>
        <authorList>
            <person name="Liu M.D."/>
            <person name="Du Y."/>
            <person name="Koupaei S.K."/>
            <person name="Kim N.R."/>
            <person name="Zhang W."/>
            <person name="Traxler M.F."/>
        </authorList>
    </citation>
    <scope>NUCLEOTIDE SEQUENCE [LARGE SCALE GENOMIC DNA]</scope>
    <source>
        <strain evidence="2 3">F3</strain>
    </source>
</reference>
<evidence type="ECO:0000313" key="3">
    <source>
        <dbReference type="Proteomes" id="UP001302652"/>
    </source>
</evidence>
<dbReference type="EMBL" id="CP136513">
    <property type="protein sequence ID" value="WOD18828.1"/>
    <property type="molecule type" value="Genomic_DNA"/>
</dbReference>
<organism evidence="2 3">
    <name type="scientific">Paraburkholderia kirstenboschensis</name>
    <dbReference type="NCBI Taxonomy" id="1245436"/>
    <lineage>
        <taxon>Bacteria</taxon>
        <taxon>Pseudomonadati</taxon>
        <taxon>Pseudomonadota</taxon>
        <taxon>Betaproteobacteria</taxon>
        <taxon>Burkholderiales</taxon>
        <taxon>Burkholderiaceae</taxon>
        <taxon>Paraburkholderia</taxon>
    </lineage>
</organism>
<feature type="chain" id="PRO_5046723659" description="OmpA-like domain-containing protein" evidence="1">
    <location>
        <begin position="27"/>
        <end position="159"/>
    </location>
</feature>
<sequence>MKRFIASSKVTFLALSILIAAIQASACTVSENMEDSLPLNSAEIPNSDRLRITEMVIAARQWPNVEIRGIIYAGGYAIERDPVALAGQRGSALRAYLIQLGIKESNIWMDTREIKRPDIDSRGNKALNQIAVTLVPICEGGCERLCSDPRVMPTTRAIQ</sequence>
<evidence type="ECO:0000256" key="1">
    <source>
        <dbReference type="SAM" id="SignalP"/>
    </source>
</evidence>
<accession>A0ABZ0ENR1</accession>
<evidence type="ECO:0008006" key="4">
    <source>
        <dbReference type="Google" id="ProtNLM"/>
    </source>
</evidence>
<keyword evidence="3" id="KW-1185">Reference proteome</keyword>
<keyword evidence="1" id="KW-0732">Signal</keyword>
<gene>
    <name evidence="2" type="ORF">RW095_39750</name>
</gene>
<name>A0ABZ0ENR1_9BURK</name>
<protein>
    <recommendedName>
        <fullName evidence="4">OmpA-like domain-containing protein</fullName>
    </recommendedName>
</protein>
<dbReference type="Proteomes" id="UP001302652">
    <property type="component" value="Chromosome 1"/>
</dbReference>